<dbReference type="PRINTS" id="PR00364">
    <property type="entry name" value="DISEASERSIST"/>
</dbReference>
<protein>
    <recommendedName>
        <fullName evidence="5">DUF4062 domain-containing protein</fullName>
    </recommendedName>
</protein>
<dbReference type="EMBL" id="MQUQ01000018">
    <property type="protein sequence ID" value="OLZ46109.1"/>
    <property type="molecule type" value="Genomic_DNA"/>
</dbReference>
<feature type="domain" description="NB-ARC" evidence="1">
    <location>
        <begin position="190"/>
        <end position="306"/>
    </location>
</feature>
<evidence type="ECO:0000313" key="4">
    <source>
        <dbReference type="Proteomes" id="UP000187486"/>
    </source>
</evidence>
<dbReference type="NCBIfam" id="NF040586">
    <property type="entry name" value="FxSxx_TPR"/>
    <property type="match status" value="1"/>
</dbReference>
<evidence type="ECO:0008006" key="5">
    <source>
        <dbReference type="Google" id="ProtNLM"/>
    </source>
</evidence>
<dbReference type="Proteomes" id="UP000187486">
    <property type="component" value="Unassembled WGS sequence"/>
</dbReference>
<dbReference type="SUPFAM" id="SSF52540">
    <property type="entry name" value="P-loop containing nucleoside triphosphate hydrolases"/>
    <property type="match status" value="1"/>
</dbReference>
<evidence type="ECO:0000259" key="1">
    <source>
        <dbReference type="Pfam" id="PF00931"/>
    </source>
</evidence>
<dbReference type="SUPFAM" id="SSF48452">
    <property type="entry name" value="TPR-like"/>
    <property type="match status" value="2"/>
</dbReference>
<dbReference type="Pfam" id="PF13424">
    <property type="entry name" value="TPR_12"/>
    <property type="match status" value="2"/>
</dbReference>
<dbReference type="Pfam" id="PF13271">
    <property type="entry name" value="DUF4062"/>
    <property type="match status" value="1"/>
</dbReference>
<comment type="caution">
    <text evidence="3">The sequence shown here is derived from an EMBL/GenBank/DDBJ whole genome shotgun (WGS) entry which is preliminary data.</text>
</comment>
<evidence type="ECO:0000313" key="3">
    <source>
        <dbReference type="EMBL" id="OLZ46109.1"/>
    </source>
</evidence>
<name>A0A1R0KJ81_9PSEU</name>
<dbReference type="GO" id="GO:0043531">
    <property type="term" value="F:ADP binding"/>
    <property type="evidence" value="ECO:0007669"/>
    <property type="project" value="InterPro"/>
</dbReference>
<dbReference type="PANTHER" id="PTHR46082:SF6">
    <property type="entry name" value="AAA+ ATPASE DOMAIN-CONTAINING PROTEIN-RELATED"/>
    <property type="match status" value="1"/>
</dbReference>
<dbReference type="Gene3D" id="1.25.40.10">
    <property type="entry name" value="Tetratricopeptide repeat domain"/>
    <property type="match status" value="2"/>
</dbReference>
<dbReference type="InterPro" id="IPR002182">
    <property type="entry name" value="NB-ARC"/>
</dbReference>
<feature type="domain" description="DUF4062" evidence="2">
    <location>
        <begin position="2"/>
        <end position="88"/>
    </location>
</feature>
<dbReference type="PANTHER" id="PTHR46082">
    <property type="entry name" value="ATP/GTP-BINDING PROTEIN-RELATED"/>
    <property type="match status" value="1"/>
</dbReference>
<sequence length="779" mass="84768">MFVSHTSELRRLPAERSFVEAAESAIHRAGDTPIDMAYFSAQDAKPADVCRKTVADADVYLLIAGFCYGTPVRDRPELSYTELEFEAATAAGLPRLVFLLGADTVGTAELLSDTRFGSRQQGFRARLHDVGVTTTIVSSPDQLETAVLQALTALSPRRAETSSAGRVWGVPARSVQFTGRDDLLAELRTALGTDRRAVVQAVHGMGGVGKTTAALEYAHRYGDDYDVAWWIPAEPALILERLAELARALGVATADDQPDVALARLLGTLRLRKRWLLIFDNAENPAAVNKFLPSGPGHVIITSRNPDWAGMGRPLAIGDFTRPESIEVLRAQAPHLSETDADRIATELGDLPLAIDQAAALLSETGWTAPSYLALLKDRADQILAHGEPAAGYRVSLAGSWALAFDELATDNLAALQMLTMTSWLAPEPVPFTLFTEHPDHLPHALAEAVRDPLAFATVTATLRRHALARITPRTVQLHRVPAVLLRTRTCDDESTTGDGWVAGVARLLAEAAPEAPGANPSVWPAWRQLLPHVLAVTELARSTGVAVEESFSLLEGAAAYLRARGEPRPAKRLYEEVYRHRRAESGPNAPITLAAAGNLALTLWDVGEFERARGLNEDTLDRYRRVLGDDHPDTLISAGNLAVSLWSLGEFERARGLNEDTLDHYRRLLGDDHPDTLASAVNLALVLWSVGQRERACELNADTLGRCRRVLGDDHPHTLTTAANLALDLLRLGEFVQAHELNEDTLRRRKAVLGDSHPDTLTSAAMLEDNLRALQAEQ</sequence>
<dbReference type="AlphaFoldDB" id="A0A1R0KJ81"/>
<dbReference type="Gene3D" id="3.40.50.300">
    <property type="entry name" value="P-loop containing nucleotide triphosphate hydrolases"/>
    <property type="match status" value="1"/>
</dbReference>
<proteinExistence type="predicted"/>
<dbReference type="STRING" id="76021.BS329_31060"/>
<reference evidence="3 4" key="1">
    <citation type="submission" date="2016-01" db="EMBL/GenBank/DDBJ databases">
        <title>Amycolatopsis coloradensis genome sequencing and assembly.</title>
        <authorList>
            <person name="Mayilraj S."/>
        </authorList>
    </citation>
    <scope>NUCLEOTIDE SEQUENCE [LARGE SCALE GENOMIC DNA]</scope>
    <source>
        <strain evidence="3 4">DSM 44225</strain>
    </source>
</reference>
<dbReference type="InterPro" id="IPR053137">
    <property type="entry name" value="NLR-like"/>
</dbReference>
<evidence type="ECO:0000259" key="2">
    <source>
        <dbReference type="Pfam" id="PF13271"/>
    </source>
</evidence>
<dbReference type="InterPro" id="IPR027417">
    <property type="entry name" value="P-loop_NTPase"/>
</dbReference>
<keyword evidence="4" id="KW-1185">Reference proteome</keyword>
<dbReference type="Pfam" id="PF00931">
    <property type="entry name" value="NB-ARC"/>
    <property type="match status" value="1"/>
</dbReference>
<organism evidence="3 4">
    <name type="scientific">Amycolatopsis coloradensis</name>
    <dbReference type="NCBI Taxonomy" id="76021"/>
    <lineage>
        <taxon>Bacteria</taxon>
        <taxon>Bacillati</taxon>
        <taxon>Actinomycetota</taxon>
        <taxon>Actinomycetes</taxon>
        <taxon>Pseudonocardiales</taxon>
        <taxon>Pseudonocardiaceae</taxon>
        <taxon>Amycolatopsis</taxon>
    </lineage>
</organism>
<dbReference type="InterPro" id="IPR025139">
    <property type="entry name" value="DUF4062"/>
</dbReference>
<dbReference type="InterPro" id="IPR011990">
    <property type="entry name" value="TPR-like_helical_dom_sf"/>
</dbReference>
<accession>A0A1R0KJ81</accession>
<gene>
    <name evidence="3" type="ORF">BS329_31060</name>
</gene>